<keyword evidence="1" id="KW-0479">Metal-binding</keyword>
<keyword evidence="7" id="KW-1185">Reference proteome</keyword>
<dbReference type="OrthoDB" id="5282002at2759"/>
<evidence type="ECO:0000313" key="6">
    <source>
        <dbReference type="EMBL" id="KAF7256934.1"/>
    </source>
</evidence>
<name>A0A8S9YQN9_9TREM</name>
<dbReference type="Proteomes" id="UP000822476">
    <property type="component" value="Unassembled WGS sequence"/>
</dbReference>
<accession>A0A8S9YQN9</accession>
<keyword evidence="2 4" id="KW-0863">Zinc-finger</keyword>
<dbReference type="InterPro" id="IPR002893">
    <property type="entry name" value="Znf_MYND"/>
</dbReference>
<dbReference type="PANTHER" id="PTHR47570">
    <property type="entry name" value="ZINC ION BINDING PROTEIN"/>
    <property type="match status" value="1"/>
</dbReference>
<dbReference type="InterPro" id="IPR046824">
    <property type="entry name" value="Mss51-like_C"/>
</dbReference>
<comment type="caution">
    <text evidence="6">The sequence shown here is derived from an EMBL/GenBank/DDBJ whole genome shotgun (WGS) entry which is preliminary data.</text>
</comment>
<evidence type="ECO:0000313" key="7">
    <source>
        <dbReference type="Proteomes" id="UP000822476"/>
    </source>
</evidence>
<sequence>MSNNPSESLSIPCTACGICVMECEALTCENCCAVCYCSLVCKQNNWVFGANPDHSHQIWCSKMKAFMLVESRLCELPLSFARGMSTLFIHSYVKLATTQTNFSEQHFAHFLTAYGVFNTGLWKYECHSHVNVAPWDSVSTPGDELHLFSALFAVTSLDTTKETAPENPYGLTFNSTLSYEDAMLRAYVLPMEAILLSIDPIIAPFSGSSRQQLSLVSVHLPDWASYYIWRGLCSCQSTASTADLEQFNSPVAILLHWALTVYYILAYVLPKTTVILIKVNLSNSVDFIRTYSSTGPQTISSVLKMGKLTIHLIGVEHELSMLPVFKELHHLVRLGLEVRLYFIGTHIDPTVNRRVFHLSDRLLVIVWAGTYHDFWGTQSNYGIDLPDVIIGLNSGLSAYASWTPTLKLIHALGVPSYFTDACLYSCAWGYKVAGYLGLGPSDYQPDLGPILDDEDGTGIHAPILNPFRSPVHLRSAGVRWGWFKNAFIFSPIRIPDFNANKDDLIGKLASLHV</sequence>
<proteinExistence type="predicted"/>
<dbReference type="PANTHER" id="PTHR47570:SF1">
    <property type="entry name" value="ZINC ION BINDING PROTEIN"/>
    <property type="match status" value="1"/>
</dbReference>
<organism evidence="6 7">
    <name type="scientific">Paragonimus skrjabini miyazakii</name>
    <dbReference type="NCBI Taxonomy" id="59628"/>
    <lineage>
        <taxon>Eukaryota</taxon>
        <taxon>Metazoa</taxon>
        <taxon>Spiralia</taxon>
        <taxon>Lophotrochozoa</taxon>
        <taxon>Platyhelminthes</taxon>
        <taxon>Trematoda</taxon>
        <taxon>Digenea</taxon>
        <taxon>Plagiorchiida</taxon>
        <taxon>Troglotremata</taxon>
        <taxon>Troglotrematidae</taxon>
        <taxon>Paragonimus</taxon>
    </lineage>
</organism>
<evidence type="ECO:0000256" key="4">
    <source>
        <dbReference type="PROSITE-ProRule" id="PRU00134"/>
    </source>
</evidence>
<dbReference type="EMBL" id="JTDE01002754">
    <property type="protein sequence ID" value="KAF7256934.1"/>
    <property type="molecule type" value="Genomic_DNA"/>
</dbReference>
<evidence type="ECO:0000259" key="5">
    <source>
        <dbReference type="PROSITE" id="PS50865"/>
    </source>
</evidence>
<dbReference type="PROSITE" id="PS50865">
    <property type="entry name" value="ZF_MYND_2"/>
    <property type="match status" value="1"/>
</dbReference>
<keyword evidence="3" id="KW-0862">Zinc</keyword>
<evidence type="ECO:0000256" key="2">
    <source>
        <dbReference type="ARBA" id="ARBA00022771"/>
    </source>
</evidence>
<feature type="domain" description="MYND-type" evidence="5">
    <location>
        <begin position="13"/>
        <end position="60"/>
    </location>
</feature>
<dbReference type="GO" id="GO:0008270">
    <property type="term" value="F:zinc ion binding"/>
    <property type="evidence" value="ECO:0007669"/>
    <property type="project" value="UniProtKB-KW"/>
</dbReference>
<dbReference type="Pfam" id="PF20179">
    <property type="entry name" value="MSS51_C"/>
    <property type="match status" value="1"/>
</dbReference>
<evidence type="ECO:0000256" key="1">
    <source>
        <dbReference type="ARBA" id="ARBA00022723"/>
    </source>
</evidence>
<reference evidence="6" key="1">
    <citation type="submission" date="2019-07" db="EMBL/GenBank/DDBJ databases">
        <title>Annotation for the trematode Paragonimus miyazaki's.</title>
        <authorList>
            <person name="Choi Y.-J."/>
        </authorList>
    </citation>
    <scope>NUCLEOTIDE SEQUENCE</scope>
    <source>
        <strain evidence="6">Japan</strain>
    </source>
</reference>
<gene>
    <name evidence="6" type="ORF">EG68_05327</name>
</gene>
<evidence type="ECO:0000256" key="3">
    <source>
        <dbReference type="ARBA" id="ARBA00022833"/>
    </source>
</evidence>
<dbReference type="AlphaFoldDB" id="A0A8S9YQN9"/>
<protein>
    <recommendedName>
        <fullName evidence="5">MYND-type domain-containing protein</fullName>
    </recommendedName>
</protein>